<feature type="domain" description="CusB-like beta-barrel" evidence="3">
    <location>
        <begin position="204"/>
        <end position="274"/>
    </location>
</feature>
<evidence type="ECO:0000313" key="6">
    <source>
        <dbReference type="Proteomes" id="UP000256373"/>
    </source>
</evidence>
<accession>A0A3D8YG85</accession>
<reference evidence="5 6" key="1">
    <citation type="submission" date="2018-07" db="EMBL/GenBank/DDBJ databases">
        <title>Dyadobacter roseus sp. nov., isolated from rose rhizosphere soil.</title>
        <authorList>
            <person name="Chen L."/>
        </authorList>
    </citation>
    <scope>NUCLEOTIDE SEQUENCE [LARGE SCALE GENOMIC DNA]</scope>
    <source>
        <strain evidence="5 6">RS19</strain>
    </source>
</reference>
<keyword evidence="2" id="KW-0813">Transport</keyword>
<gene>
    <name evidence="5" type="ORF">DSL64_06285</name>
</gene>
<proteinExistence type="inferred from homology"/>
<dbReference type="AlphaFoldDB" id="A0A3D8YG85"/>
<dbReference type="PANTHER" id="PTHR30097">
    <property type="entry name" value="CATION EFFLUX SYSTEM PROTEIN CUSB"/>
    <property type="match status" value="1"/>
</dbReference>
<evidence type="ECO:0000256" key="2">
    <source>
        <dbReference type="ARBA" id="ARBA00022448"/>
    </source>
</evidence>
<dbReference type="SUPFAM" id="SSF111369">
    <property type="entry name" value="HlyD-like secretion proteins"/>
    <property type="match status" value="1"/>
</dbReference>
<dbReference type="NCBIfam" id="TIGR01730">
    <property type="entry name" value="RND_mfp"/>
    <property type="match status" value="1"/>
</dbReference>
<name>A0A3D8YG85_9BACT</name>
<keyword evidence="6" id="KW-1185">Reference proteome</keyword>
<dbReference type="Pfam" id="PF25975">
    <property type="entry name" value="CzcB_C"/>
    <property type="match status" value="1"/>
</dbReference>
<dbReference type="GO" id="GO:0022857">
    <property type="term" value="F:transmembrane transporter activity"/>
    <property type="evidence" value="ECO:0007669"/>
    <property type="project" value="InterPro"/>
</dbReference>
<evidence type="ECO:0000259" key="3">
    <source>
        <dbReference type="Pfam" id="PF25954"/>
    </source>
</evidence>
<dbReference type="InterPro" id="IPR006143">
    <property type="entry name" value="RND_pump_MFP"/>
</dbReference>
<evidence type="ECO:0000313" key="5">
    <source>
        <dbReference type="EMBL" id="REA63320.1"/>
    </source>
</evidence>
<evidence type="ECO:0000256" key="1">
    <source>
        <dbReference type="ARBA" id="ARBA00009477"/>
    </source>
</evidence>
<feature type="domain" description="CzcB-like C-terminal circularly permuted SH3-like" evidence="4">
    <location>
        <begin position="283"/>
        <end position="343"/>
    </location>
</feature>
<dbReference type="Proteomes" id="UP000256373">
    <property type="component" value="Unassembled WGS sequence"/>
</dbReference>
<dbReference type="InterPro" id="IPR058649">
    <property type="entry name" value="CzcB_C"/>
</dbReference>
<dbReference type="Gene3D" id="2.40.30.170">
    <property type="match status" value="1"/>
</dbReference>
<dbReference type="GO" id="GO:0016020">
    <property type="term" value="C:membrane"/>
    <property type="evidence" value="ECO:0007669"/>
    <property type="project" value="InterPro"/>
</dbReference>
<comment type="caution">
    <text evidence="5">The sequence shown here is derived from an EMBL/GenBank/DDBJ whole genome shotgun (WGS) entry which is preliminary data.</text>
</comment>
<dbReference type="FunFam" id="2.40.30.170:FF:000010">
    <property type="entry name" value="Efflux RND transporter periplasmic adaptor subunit"/>
    <property type="match status" value="1"/>
</dbReference>
<protein>
    <submittedName>
        <fullName evidence="5">Efflux transporter periplasmic adaptor subunit</fullName>
    </submittedName>
</protein>
<dbReference type="OrthoDB" id="9806939at2"/>
<dbReference type="InterPro" id="IPR051909">
    <property type="entry name" value="MFP_Cation_Efflux"/>
</dbReference>
<comment type="similarity">
    <text evidence="1">Belongs to the membrane fusion protein (MFP) (TC 8.A.1) family.</text>
</comment>
<evidence type="ECO:0000259" key="4">
    <source>
        <dbReference type="Pfam" id="PF25975"/>
    </source>
</evidence>
<dbReference type="Pfam" id="PF25954">
    <property type="entry name" value="Beta-barrel_RND_2"/>
    <property type="match status" value="1"/>
</dbReference>
<organism evidence="5 6">
    <name type="scientific">Dyadobacter luteus</name>
    <dbReference type="NCBI Taxonomy" id="2259619"/>
    <lineage>
        <taxon>Bacteria</taxon>
        <taxon>Pseudomonadati</taxon>
        <taxon>Bacteroidota</taxon>
        <taxon>Cytophagia</taxon>
        <taxon>Cytophagales</taxon>
        <taxon>Spirosomataceae</taxon>
        <taxon>Dyadobacter</taxon>
    </lineage>
</organism>
<dbReference type="InterPro" id="IPR058792">
    <property type="entry name" value="Beta-barrel_RND_2"/>
</dbReference>
<dbReference type="PROSITE" id="PS51257">
    <property type="entry name" value="PROKAR_LIPOPROTEIN"/>
    <property type="match status" value="1"/>
</dbReference>
<sequence length="349" mass="37579">MKNLLPYSLLLIGLLTSCGKKEETGKPQQEETPVTSQNGAKIVFPDQKMIAFFTTETAGNSMQSARFSAPAKVAATVAKSGEGAQQNIILFEDPSLSFNYTELLTHQQKIKQLQGILAQKDAVIARKKVEVARFDDLFKNGAGTGKDVANAQIELLSAQTDASVAANDLAAERTAIIEHETRLKAAGFNPAALRQAPVAKAFVICEVPESQLNNIKEGAACTLSFNAFPNQTFEGKIDDVADLIDQNSQMVKVRITVDNSSGHFKAGMFATVAMGISQGNTLSIDKNALVTVQGKSYVFVRNGADTFIRKTVELGRMTDDRFIVYQGIQAGDSVAVKGVMQLKGLSFGY</sequence>
<dbReference type="PANTHER" id="PTHR30097:SF16">
    <property type="entry name" value="CATION EFFLUX SYSTEM (CZCB-LIKE)"/>
    <property type="match status" value="1"/>
</dbReference>
<dbReference type="EMBL" id="QNUL01000003">
    <property type="protein sequence ID" value="REA63320.1"/>
    <property type="molecule type" value="Genomic_DNA"/>
</dbReference>
<dbReference type="Gene3D" id="2.40.420.20">
    <property type="match status" value="1"/>
</dbReference>